<dbReference type="EMBL" id="JACHCF010000002">
    <property type="protein sequence ID" value="MBB5619616.1"/>
    <property type="molecule type" value="Genomic_DNA"/>
</dbReference>
<reference evidence="1 2" key="1">
    <citation type="submission" date="2020-08" db="EMBL/GenBank/DDBJ databases">
        <title>Genomic Encyclopedia of Type Strains, Phase IV (KMG-V): Genome sequencing to study the core and pangenomes of soil and plant-associated prokaryotes.</title>
        <authorList>
            <person name="Whitman W."/>
        </authorList>
    </citation>
    <scope>NUCLEOTIDE SEQUENCE [LARGE SCALE GENOMIC DNA]</scope>
    <source>
        <strain evidence="1 2">MP7CTX6</strain>
    </source>
</reference>
<sequence length="225" mass="26670">MKNILLITAAFGGNTKELVIEHSLSNNDYSFFKACYNESNTQSRVNSLHPRLKGKIPKMMGWQDAPDFDNYIWVDSTFTILDGFVEHMMEFVNEDYDLFLFAHTKRNSIKDELDYINLKMSQGVKYMIDRYEGESINEQVELYLSDETFIDNTLFAGGCFMYSNRLVQNKNYNMMTDWFLHNTLYSIQDQLSLPYLIHKHQIKHKVYPHILMKNNFLIHDFSIFF</sequence>
<evidence type="ECO:0000313" key="2">
    <source>
        <dbReference type="Proteomes" id="UP000537718"/>
    </source>
</evidence>
<organism evidence="1 2">
    <name type="scientific">Pedobacter cryoconitis</name>
    <dbReference type="NCBI Taxonomy" id="188932"/>
    <lineage>
        <taxon>Bacteria</taxon>
        <taxon>Pseudomonadati</taxon>
        <taxon>Bacteroidota</taxon>
        <taxon>Sphingobacteriia</taxon>
        <taxon>Sphingobacteriales</taxon>
        <taxon>Sphingobacteriaceae</taxon>
        <taxon>Pedobacter</taxon>
    </lineage>
</organism>
<dbReference type="AlphaFoldDB" id="A0A7W8YPU1"/>
<proteinExistence type="predicted"/>
<dbReference type="RefSeq" id="WP_183865765.1">
    <property type="nucleotide sequence ID" value="NZ_JACHCF010000002.1"/>
</dbReference>
<gene>
    <name evidence="1" type="ORF">HDE69_000654</name>
</gene>
<protein>
    <submittedName>
        <fullName evidence="1">Uncharacterized protein</fullName>
    </submittedName>
</protein>
<evidence type="ECO:0000313" key="1">
    <source>
        <dbReference type="EMBL" id="MBB5619616.1"/>
    </source>
</evidence>
<name>A0A7W8YPU1_9SPHI</name>
<comment type="caution">
    <text evidence="1">The sequence shown here is derived from an EMBL/GenBank/DDBJ whole genome shotgun (WGS) entry which is preliminary data.</text>
</comment>
<accession>A0A7W8YPU1</accession>
<dbReference type="Proteomes" id="UP000537718">
    <property type="component" value="Unassembled WGS sequence"/>
</dbReference>